<evidence type="ECO:0000313" key="1">
    <source>
        <dbReference type="EMBL" id="UVF22422.1"/>
    </source>
</evidence>
<dbReference type="RefSeq" id="WP_259060982.1">
    <property type="nucleotide sequence ID" value="NZ_CP102846.1"/>
</dbReference>
<proteinExistence type="predicted"/>
<dbReference type="InterPro" id="IPR013078">
    <property type="entry name" value="His_Pase_superF_clade-1"/>
</dbReference>
<keyword evidence="1" id="KW-0614">Plasmid</keyword>
<dbReference type="InterPro" id="IPR029033">
    <property type="entry name" value="His_PPase_superfam"/>
</dbReference>
<reference evidence="1" key="1">
    <citation type="submission" date="2022-08" db="EMBL/GenBank/DDBJ databases">
        <title>Microvirga terrae sp. nov., isolated from soil.</title>
        <authorList>
            <person name="Kim K.H."/>
            <person name="Seo Y.L."/>
            <person name="Kim J.M."/>
            <person name="Lee J.K."/>
            <person name="Han D.M."/>
            <person name="Jeon C.O."/>
        </authorList>
    </citation>
    <scope>NUCLEOTIDE SEQUENCE</scope>
    <source>
        <strain evidence="1">R24</strain>
        <plasmid evidence="1">pR24_1</plasmid>
    </source>
</reference>
<organism evidence="1 2">
    <name type="scientific">Microvirga terrae</name>
    <dbReference type="NCBI Taxonomy" id="2740529"/>
    <lineage>
        <taxon>Bacteria</taxon>
        <taxon>Pseudomonadati</taxon>
        <taxon>Pseudomonadota</taxon>
        <taxon>Alphaproteobacteria</taxon>
        <taxon>Hyphomicrobiales</taxon>
        <taxon>Methylobacteriaceae</taxon>
        <taxon>Microvirga</taxon>
    </lineage>
</organism>
<dbReference type="SUPFAM" id="SSF53254">
    <property type="entry name" value="Phosphoglycerate mutase-like"/>
    <property type="match status" value="1"/>
</dbReference>
<geneLocation type="plasmid" evidence="1 2">
    <name>pR24_1</name>
</geneLocation>
<dbReference type="Gene3D" id="3.40.50.1240">
    <property type="entry name" value="Phosphoglycerate mutase-like"/>
    <property type="match status" value="1"/>
</dbReference>
<protein>
    <submittedName>
        <fullName evidence="1">Histidine phosphatase family protein</fullName>
    </submittedName>
</protein>
<name>A0ABY5S1W4_9HYPH</name>
<evidence type="ECO:0000313" key="2">
    <source>
        <dbReference type="Proteomes" id="UP001017257"/>
    </source>
</evidence>
<accession>A0ABY5S1W4</accession>
<dbReference type="Pfam" id="PF00300">
    <property type="entry name" value="His_Phos_1"/>
    <property type="match status" value="1"/>
</dbReference>
<gene>
    <name evidence="1" type="ORF">HPT29_025015</name>
</gene>
<sequence>MLGPALADETAAWTALRQGGHVALMRHAEAPGGAGDPPGFRLDDCSTQRNLSAKGRADAQAVGKKLRAKGVAVARLLSSPWCRCVDTARLMDLGPAEIEPTFANAFVLAEQRNALTAGATAIITGWKGPETLLIVTHGANIQALTGSNPASGEIVVAAVAPDGAIREIGRIPVPKS</sequence>
<dbReference type="EMBL" id="CP102846">
    <property type="protein sequence ID" value="UVF22422.1"/>
    <property type="molecule type" value="Genomic_DNA"/>
</dbReference>
<dbReference type="SMART" id="SM00855">
    <property type="entry name" value="PGAM"/>
    <property type="match status" value="1"/>
</dbReference>
<keyword evidence="2" id="KW-1185">Reference proteome</keyword>
<dbReference type="Proteomes" id="UP001017257">
    <property type="component" value="Plasmid pR24_1"/>
</dbReference>
<dbReference type="CDD" id="cd07067">
    <property type="entry name" value="HP_PGM_like"/>
    <property type="match status" value="1"/>
</dbReference>